<keyword evidence="4" id="KW-0694">RNA-binding</keyword>
<dbReference type="SUPFAM" id="SSF52166">
    <property type="entry name" value="Ribosomal protein L4"/>
    <property type="match status" value="1"/>
</dbReference>
<name>A0A1C9C9M1_9FLOR</name>
<evidence type="ECO:0000256" key="8">
    <source>
        <dbReference type="ARBA" id="ARBA00035387"/>
    </source>
</evidence>
<dbReference type="InterPro" id="IPR013005">
    <property type="entry name" value="Ribosomal_uL4-like"/>
</dbReference>
<dbReference type="InterPro" id="IPR002136">
    <property type="entry name" value="Ribosomal_uL4"/>
</dbReference>
<organism evidence="10">
    <name type="scientific">Schizymenia dubyi</name>
    <dbReference type="NCBI Taxonomy" id="38368"/>
    <lineage>
        <taxon>Eukaryota</taxon>
        <taxon>Rhodophyta</taxon>
        <taxon>Florideophyceae</taxon>
        <taxon>Rhodymeniophycidae</taxon>
        <taxon>Nemastomatales</taxon>
        <taxon>Schizymeniaceae</taxon>
        <taxon>Schizymenia</taxon>
    </lineage>
</organism>
<evidence type="ECO:0000256" key="4">
    <source>
        <dbReference type="ARBA" id="ARBA00022884"/>
    </source>
</evidence>
<protein>
    <recommendedName>
        <fullName evidence="7">Large ribosomal subunit protein uL4c</fullName>
    </recommendedName>
    <alternativeName>
        <fullName evidence="8">50S ribosomal protein L4, chloroplastic</fullName>
    </alternativeName>
</protein>
<dbReference type="InterPro" id="IPR023574">
    <property type="entry name" value="Ribosomal_uL4_dom_sf"/>
</dbReference>
<dbReference type="GO" id="GO:0019843">
    <property type="term" value="F:rRNA binding"/>
    <property type="evidence" value="ECO:0007669"/>
    <property type="project" value="UniProtKB-KW"/>
</dbReference>
<evidence type="ECO:0000256" key="9">
    <source>
        <dbReference type="SAM" id="MobiDB-lite"/>
    </source>
</evidence>
<keyword evidence="3" id="KW-0699">rRNA-binding</keyword>
<dbReference type="GO" id="GO:0003735">
    <property type="term" value="F:structural constituent of ribosome"/>
    <property type="evidence" value="ECO:0007669"/>
    <property type="project" value="InterPro"/>
</dbReference>
<feature type="region of interest" description="Disordered" evidence="9">
    <location>
        <begin position="46"/>
        <end position="70"/>
    </location>
</feature>
<reference evidence="10" key="1">
    <citation type="journal article" date="2016" name="BMC Biol.">
        <title>Parallel evolution of highly conserved plastid genome architecture in red seaweeds and seed plants.</title>
        <authorList>
            <person name="Lee J."/>
            <person name="Cho C.H."/>
            <person name="Park S.I."/>
            <person name="Choi J.W."/>
            <person name="Song H.S."/>
            <person name="West J.A."/>
            <person name="Bhattacharya D."/>
            <person name="Yoon H.S."/>
        </authorList>
    </citation>
    <scope>NUCLEOTIDE SEQUENCE</scope>
</reference>
<keyword evidence="6" id="KW-0687">Ribonucleoprotein</keyword>
<evidence type="ECO:0000256" key="6">
    <source>
        <dbReference type="ARBA" id="ARBA00023274"/>
    </source>
</evidence>
<gene>
    <name evidence="10" type="primary">rpl4</name>
    <name evidence="10" type="ORF">Schiz_203</name>
</gene>
<dbReference type="Gene3D" id="3.40.1370.10">
    <property type="match status" value="1"/>
</dbReference>
<dbReference type="PANTHER" id="PTHR10746">
    <property type="entry name" value="50S RIBOSOMAL PROTEIN L4"/>
    <property type="match status" value="1"/>
</dbReference>
<dbReference type="NCBIfam" id="TIGR03953">
    <property type="entry name" value="rplD_bact"/>
    <property type="match status" value="1"/>
</dbReference>
<evidence type="ECO:0000256" key="7">
    <source>
        <dbReference type="ARBA" id="ARBA00035208"/>
    </source>
</evidence>
<comment type="similarity">
    <text evidence="2">Belongs to the universal ribosomal protein uL4 family.</text>
</comment>
<evidence type="ECO:0000256" key="3">
    <source>
        <dbReference type="ARBA" id="ARBA00022730"/>
    </source>
</evidence>
<dbReference type="GO" id="GO:0005840">
    <property type="term" value="C:ribosome"/>
    <property type="evidence" value="ECO:0007669"/>
    <property type="project" value="UniProtKB-KW"/>
</dbReference>
<feature type="compositionally biased region" description="Basic residues" evidence="9">
    <location>
        <begin position="58"/>
        <end position="69"/>
    </location>
</feature>
<dbReference type="GO" id="GO:0006412">
    <property type="term" value="P:translation"/>
    <property type="evidence" value="ECO:0007669"/>
    <property type="project" value="InterPro"/>
</dbReference>
<dbReference type="AlphaFoldDB" id="A0A1C9C9M1"/>
<proteinExistence type="inferred from homology"/>
<geneLocation type="plastid" evidence="10"/>
<evidence type="ECO:0000256" key="1">
    <source>
        <dbReference type="ARBA" id="ARBA00004083"/>
    </source>
</evidence>
<dbReference type="HAMAP" id="MF_01328_B">
    <property type="entry name" value="Ribosomal_uL4_B"/>
    <property type="match status" value="1"/>
</dbReference>
<dbReference type="PANTHER" id="PTHR10746:SF17">
    <property type="entry name" value="LARGE RIBOSOMAL SUBUNIT PROTEIN UL4C"/>
    <property type="match status" value="1"/>
</dbReference>
<evidence type="ECO:0000256" key="5">
    <source>
        <dbReference type="ARBA" id="ARBA00022980"/>
    </source>
</evidence>
<keyword evidence="5 10" id="KW-0689">Ribosomal protein</keyword>
<comment type="function">
    <text evidence="1">Probably binds the 23S rRNA.</text>
</comment>
<dbReference type="GeneID" id="29072422"/>
<sequence length="210" mass="23923">MFSYQKNSDISDQKTIILKVKDNPKEGMYIIHRALIKQLNEQRLGNAQTKTRSEVRGGGKKPWKQKGTGRARAGSIRSPLWKGGGVIFGPKAKRYNTKINKKEKQLALRTLIYNKFKQTLIVQEFAQFLIEPNTKLFLKEIKDFGVNINKREKLLIITKTKPNSLYLSVRNISNVELIAADQLNILALIKANKLLITVDALDTIQKIYNG</sequence>
<accession>A0A1C9C9M1</accession>
<dbReference type="RefSeq" id="YP_009296151.1">
    <property type="nucleotide sequence ID" value="NC_031169.1"/>
</dbReference>
<dbReference type="GO" id="GO:1990904">
    <property type="term" value="C:ribonucleoprotein complex"/>
    <property type="evidence" value="ECO:0007669"/>
    <property type="project" value="UniProtKB-KW"/>
</dbReference>
<evidence type="ECO:0000313" key="10">
    <source>
        <dbReference type="EMBL" id="AOM65086.1"/>
    </source>
</evidence>
<dbReference type="Pfam" id="PF00573">
    <property type="entry name" value="Ribosomal_L4"/>
    <property type="match status" value="1"/>
</dbReference>
<keyword evidence="10" id="KW-0934">Plastid</keyword>
<dbReference type="EMBL" id="KX284712">
    <property type="protein sequence ID" value="AOM65086.1"/>
    <property type="molecule type" value="Genomic_DNA"/>
</dbReference>
<evidence type="ECO:0000256" key="2">
    <source>
        <dbReference type="ARBA" id="ARBA00010528"/>
    </source>
</evidence>